<comment type="caution">
    <text evidence="6">The sequence shown here is derived from an EMBL/GenBank/DDBJ whole genome shotgun (WGS) entry which is preliminary data.</text>
</comment>
<accession>A0ABT4AL56</accession>
<dbReference type="PANTHER" id="PTHR33705">
    <property type="entry name" value="PHOSPHOCARRIER PROTEIN HPR"/>
    <property type="match status" value="1"/>
</dbReference>
<feature type="domain" description="HPr" evidence="5">
    <location>
        <begin position="3"/>
        <end position="90"/>
    </location>
</feature>
<evidence type="ECO:0000256" key="3">
    <source>
        <dbReference type="ARBA" id="ARBA00022490"/>
    </source>
</evidence>
<dbReference type="Gene3D" id="3.30.1340.10">
    <property type="entry name" value="HPr-like"/>
    <property type="match status" value="1"/>
</dbReference>
<proteinExistence type="inferred from homology"/>
<evidence type="ECO:0000256" key="4">
    <source>
        <dbReference type="ARBA" id="ARBA00022683"/>
    </source>
</evidence>
<evidence type="ECO:0000313" key="7">
    <source>
        <dbReference type="Proteomes" id="UP001207654"/>
    </source>
</evidence>
<dbReference type="Proteomes" id="UP001207654">
    <property type="component" value="Unassembled WGS sequence"/>
</dbReference>
<dbReference type="NCBIfam" id="TIGR01003">
    <property type="entry name" value="PTS_HPr_family"/>
    <property type="match status" value="1"/>
</dbReference>
<comment type="subcellular location">
    <subcellularLocation>
        <location evidence="1">Cytoplasm</location>
    </subcellularLocation>
</comment>
<evidence type="ECO:0000256" key="2">
    <source>
        <dbReference type="ARBA" id="ARBA00010736"/>
    </source>
</evidence>
<dbReference type="InterPro" id="IPR035895">
    <property type="entry name" value="HPr-like_sf"/>
</dbReference>
<dbReference type="PRINTS" id="PR00107">
    <property type="entry name" value="PHOSPHOCPHPR"/>
</dbReference>
<organism evidence="6 7">
    <name type="scientific">Archangium lansingense</name>
    <dbReference type="NCBI Taxonomy" id="2995310"/>
    <lineage>
        <taxon>Bacteria</taxon>
        <taxon>Pseudomonadati</taxon>
        <taxon>Myxococcota</taxon>
        <taxon>Myxococcia</taxon>
        <taxon>Myxococcales</taxon>
        <taxon>Cystobacterineae</taxon>
        <taxon>Archangiaceae</taxon>
        <taxon>Archangium</taxon>
    </lineage>
</organism>
<dbReference type="InterPro" id="IPR000032">
    <property type="entry name" value="HPr-like"/>
</dbReference>
<sequence length="91" mass="9713">MSVAEGTFEIINVLGLHARAAAQLVQVANRYKSEVMLLCEGQKANAKSIMGVLMLAAAKGMEVTVTCKGDDAEACLQDIQKLIANRFGESQ</sequence>
<protein>
    <submittedName>
        <fullName evidence="6">HPr family phosphocarrier protein</fullName>
    </submittedName>
</protein>
<dbReference type="PANTHER" id="PTHR33705:SF2">
    <property type="entry name" value="PHOSPHOCARRIER PROTEIN NPR"/>
    <property type="match status" value="1"/>
</dbReference>
<dbReference type="InterPro" id="IPR001020">
    <property type="entry name" value="PTS_HPr_His_P_site"/>
</dbReference>
<evidence type="ECO:0000256" key="1">
    <source>
        <dbReference type="ARBA" id="ARBA00004496"/>
    </source>
</evidence>
<comment type="similarity">
    <text evidence="2">Belongs to the HPr family.</text>
</comment>
<keyword evidence="3" id="KW-0963">Cytoplasm</keyword>
<gene>
    <name evidence="6" type="ORF">OV287_47090</name>
</gene>
<dbReference type="InterPro" id="IPR002114">
    <property type="entry name" value="PTS_HPr_Ser_P_site"/>
</dbReference>
<dbReference type="EMBL" id="JAPNKA010000001">
    <property type="protein sequence ID" value="MCY1082041.1"/>
    <property type="molecule type" value="Genomic_DNA"/>
</dbReference>
<name>A0ABT4AL56_9BACT</name>
<dbReference type="PROSITE" id="PS00589">
    <property type="entry name" value="PTS_HPR_SER"/>
    <property type="match status" value="1"/>
</dbReference>
<dbReference type="CDD" id="cd00367">
    <property type="entry name" value="PTS-HPr_like"/>
    <property type="match status" value="1"/>
</dbReference>
<dbReference type="Pfam" id="PF00381">
    <property type="entry name" value="PTS-HPr"/>
    <property type="match status" value="1"/>
</dbReference>
<dbReference type="RefSeq" id="WP_267540619.1">
    <property type="nucleotide sequence ID" value="NZ_JAPNKA010000001.1"/>
</dbReference>
<evidence type="ECO:0000259" key="5">
    <source>
        <dbReference type="PROSITE" id="PS51350"/>
    </source>
</evidence>
<dbReference type="SUPFAM" id="SSF55594">
    <property type="entry name" value="HPr-like"/>
    <property type="match status" value="1"/>
</dbReference>
<evidence type="ECO:0000313" key="6">
    <source>
        <dbReference type="EMBL" id="MCY1082041.1"/>
    </source>
</evidence>
<dbReference type="PROSITE" id="PS51350">
    <property type="entry name" value="PTS_HPR_DOM"/>
    <property type="match status" value="1"/>
</dbReference>
<keyword evidence="7" id="KW-1185">Reference proteome</keyword>
<keyword evidence="4" id="KW-0598">Phosphotransferase system</keyword>
<reference evidence="6 7" key="1">
    <citation type="submission" date="2022-11" db="EMBL/GenBank/DDBJ databases">
        <title>Minimal conservation of predation-associated metabolite biosynthetic gene clusters underscores biosynthetic potential of Myxococcota including descriptions for ten novel species: Archangium lansinium sp. nov., Myxococcus landrumus sp. nov., Nannocystis bai.</title>
        <authorList>
            <person name="Ahearne A."/>
            <person name="Stevens C."/>
            <person name="Phillips K."/>
        </authorList>
    </citation>
    <scope>NUCLEOTIDE SEQUENCE [LARGE SCALE GENOMIC DNA]</scope>
    <source>
        <strain evidence="6 7">MIWBW</strain>
    </source>
</reference>
<dbReference type="InterPro" id="IPR050399">
    <property type="entry name" value="HPr"/>
</dbReference>
<dbReference type="PROSITE" id="PS00369">
    <property type="entry name" value="PTS_HPR_HIS"/>
    <property type="match status" value="1"/>
</dbReference>